<dbReference type="Proteomes" id="UP000295122">
    <property type="component" value="Unassembled WGS sequence"/>
</dbReference>
<organism evidence="2 3">
    <name type="scientific">Enterovirga rhinocerotis</name>
    <dbReference type="NCBI Taxonomy" id="1339210"/>
    <lineage>
        <taxon>Bacteria</taxon>
        <taxon>Pseudomonadati</taxon>
        <taxon>Pseudomonadota</taxon>
        <taxon>Alphaproteobacteria</taxon>
        <taxon>Hyphomicrobiales</taxon>
        <taxon>Methylobacteriaceae</taxon>
        <taxon>Enterovirga</taxon>
    </lineage>
</organism>
<dbReference type="AlphaFoldDB" id="A0A4V6PZP6"/>
<dbReference type="RefSeq" id="WP_133767909.1">
    <property type="nucleotide sequence ID" value="NZ_SNZR01000005.1"/>
</dbReference>
<keyword evidence="1" id="KW-1133">Transmembrane helix</keyword>
<name>A0A4V6PZP6_9HYPH</name>
<accession>A0A4V6PZP6</accession>
<keyword evidence="1" id="KW-0812">Transmembrane</keyword>
<gene>
    <name evidence="2" type="ORF">EV668_0088</name>
</gene>
<reference evidence="2 3" key="1">
    <citation type="submission" date="2019-03" db="EMBL/GenBank/DDBJ databases">
        <title>Genomic Encyclopedia of Type Strains, Phase IV (KMG-IV): sequencing the most valuable type-strain genomes for metagenomic binning, comparative biology and taxonomic classification.</title>
        <authorList>
            <person name="Goeker M."/>
        </authorList>
    </citation>
    <scope>NUCLEOTIDE SEQUENCE [LARGE SCALE GENOMIC DNA]</scope>
    <source>
        <strain evidence="2 3">DSM 25903</strain>
    </source>
</reference>
<dbReference type="EMBL" id="SNZR01000005">
    <property type="protein sequence ID" value="TDR95473.1"/>
    <property type="molecule type" value="Genomic_DNA"/>
</dbReference>
<proteinExistence type="predicted"/>
<keyword evidence="3" id="KW-1185">Reference proteome</keyword>
<evidence type="ECO:0000313" key="2">
    <source>
        <dbReference type="EMBL" id="TDR95473.1"/>
    </source>
</evidence>
<comment type="caution">
    <text evidence="2">The sequence shown here is derived from an EMBL/GenBank/DDBJ whole genome shotgun (WGS) entry which is preliminary data.</text>
</comment>
<protein>
    <submittedName>
        <fullName evidence="2">Uncharacterized protein</fullName>
    </submittedName>
</protein>
<feature type="transmembrane region" description="Helical" evidence="1">
    <location>
        <begin position="12"/>
        <end position="36"/>
    </location>
</feature>
<keyword evidence="1" id="KW-0472">Membrane</keyword>
<sequence length="165" mass="19221">MAEKSGIDCSKWVAIGVAILAAVVAGVNAYVTYLSYNLNTQNQKAALFSQFQNEYSGIAGRFPPRLLEANFMPPRGSPDYKRLQDYWIFCYAEWYQTKRPGQEHFKDMWDDYYAGLIANSLEIPSLRYVIHDMMQYYGLKRDMMRAFYKEIRDLAERNGQPLPRT</sequence>
<evidence type="ECO:0000256" key="1">
    <source>
        <dbReference type="SAM" id="Phobius"/>
    </source>
</evidence>
<evidence type="ECO:0000313" key="3">
    <source>
        <dbReference type="Proteomes" id="UP000295122"/>
    </source>
</evidence>